<dbReference type="PANTHER" id="PTHR44200">
    <property type="entry name" value="DNAJ HOMOLOG SUBFAMILY C MEMBER 7"/>
    <property type="match status" value="1"/>
</dbReference>
<dbReference type="InterPro" id="IPR036869">
    <property type="entry name" value="J_dom_sf"/>
</dbReference>
<dbReference type="Pfam" id="PF00226">
    <property type="entry name" value="DnaJ"/>
    <property type="match status" value="1"/>
</dbReference>
<dbReference type="SUPFAM" id="SSF48452">
    <property type="entry name" value="TPR-like"/>
    <property type="match status" value="2"/>
</dbReference>
<dbReference type="Pfam" id="PF14559">
    <property type="entry name" value="TPR_19"/>
    <property type="match status" value="1"/>
</dbReference>
<evidence type="ECO:0000259" key="2">
    <source>
        <dbReference type="PROSITE" id="PS50076"/>
    </source>
</evidence>
<feature type="domain" description="J" evidence="2">
    <location>
        <begin position="383"/>
        <end position="444"/>
    </location>
</feature>
<dbReference type="Pfam" id="PF13432">
    <property type="entry name" value="TPR_16"/>
    <property type="match status" value="2"/>
</dbReference>
<dbReference type="PROSITE" id="PS50076">
    <property type="entry name" value="DNAJ_2"/>
    <property type="match status" value="1"/>
</dbReference>
<keyword evidence="4" id="KW-1185">Reference proteome</keyword>
<accession>A0AAJ6CGQ9</accession>
<dbReference type="InterPro" id="IPR052758">
    <property type="entry name" value="SRC_co-chaperone"/>
</dbReference>
<dbReference type="SUPFAM" id="SSF46565">
    <property type="entry name" value="Chaperone J-domain"/>
    <property type="match status" value="1"/>
</dbReference>
<dbReference type="Gene3D" id="1.25.40.10">
    <property type="entry name" value="Tetratricopeptide repeat domain"/>
    <property type="match status" value="1"/>
</dbReference>
<dbReference type="InterPro" id="IPR011990">
    <property type="entry name" value="TPR-like_helical_dom_sf"/>
</dbReference>
<dbReference type="SMART" id="SM00028">
    <property type="entry name" value="TPR"/>
    <property type="match status" value="7"/>
</dbReference>
<sequence length="509" mass="55464">MSSESLADAAKERGNALFKAGKYRDAVKEYTEAISQDEQNAAVLLLNRAAAYLALNDFRNGLNDCRFAIQKQGDAASAKAYTRQAKCFIGLGELSQAADAAETAKAVSSASTLEQSQANDVLNQVRDIQKHLASFQSYNQEKNWTLASIALDQAQKSAKLTDSTSPTAWKLMRGTLYLQRGKISQAHSIAMDMYRADPSSTDALLLGARVMLANNDIQKAVSQVQSALRNDPDRQDVKQFLRKCKALSSLKDAANNAFKLNNTQEALQKYSELLTLADQDTAQDAEPKKLKAVIHSNRAILYSKLENFPASIADCNAALELDPGFVKPLRTRARANLSTEAYEEAVRDFKKAVEESAGSAEADSLRRELRSAEVDLKRSKKKDYYKILNVSKTANDNEIKKAFRKESLKHHPDKGGDEEKFKLCNEAYGVLSDDQKRRRYDSGVDDMDGMDMGGGMGGGMGGMYGGMGGASGMHGVNLADLFGPGFANFDMGPGSGAQYSRGGSNFHFG</sequence>
<keyword evidence="1" id="KW-0802">TPR repeat</keyword>
<dbReference type="EMBL" id="CP119943">
    <property type="protein sequence ID" value="WFC97948.1"/>
    <property type="molecule type" value="Genomic_DNA"/>
</dbReference>
<dbReference type="InterPro" id="IPR019734">
    <property type="entry name" value="TPR_rpt"/>
</dbReference>
<evidence type="ECO:0000256" key="1">
    <source>
        <dbReference type="PROSITE-ProRule" id="PRU00339"/>
    </source>
</evidence>
<dbReference type="InterPro" id="IPR001623">
    <property type="entry name" value="DnaJ_domain"/>
</dbReference>
<gene>
    <name evidence="3" type="ORF">MYAM1_000668</name>
</gene>
<dbReference type="Gene3D" id="1.10.287.110">
    <property type="entry name" value="DnaJ domain"/>
    <property type="match status" value="1"/>
</dbReference>
<evidence type="ECO:0000313" key="4">
    <source>
        <dbReference type="Proteomes" id="UP001219567"/>
    </source>
</evidence>
<dbReference type="PRINTS" id="PR00625">
    <property type="entry name" value="JDOMAIN"/>
</dbReference>
<dbReference type="PANTHER" id="PTHR44200:SF1">
    <property type="entry name" value="DNAJ HOMOLOG SUBFAMILY C MEMBER 7"/>
    <property type="match status" value="1"/>
</dbReference>
<evidence type="ECO:0000313" key="3">
    <source>
        <dbReference type="EMBL" id="WFC97948.1"/>
    </source>
</evidence>
<organism evidence="3 4">
    <name type="scientific">Malassezia yamatoensis</name>
    <dbReference type="NCBI Taxonomy" id="253288"/>
    <lineage>
        <taxon>Eukaryota</taxon>
        <taxon>Fungi</taxon>
        <taxon>Dikarya</taxon>
        <taxon>Basidiomycota</taxon>
        <taxon>Ustilaginomycotina</taxon>
        <taxon>Malasseziomycetes</taxon>
        <taxon>Malasseziales</taxon>
        <taxon>Malasseziaceae</taxon>
        <taxon>Malassezia</taxon>
    </lineage>
</organism>
<dbReference type="SMART" id="SM00271">
    <property type="entry name" value="DnaJ"/>
    <property type="match status" value="1"/>
</dbReference>
<dbReference type="AlphaFoldDB" id="A0AAJ6CGQ9"/>
<protein>
    <recommendedName>
        <fullName evidence="2">J domain-containing protein</fullName>
    </recommendedName>
</protein>
<dbReference type="CDD" id="cd06257">
    <property type="entry name" value="DnaJ"/>
    <property type="match status" value="1"/>
</dbReference>
<reference evidence="3 4" key="1">
    <citation type="submission" date="2023-03" db="EMBL/GenBank/DDBJ databases">
        <title>Mating type loci evolution in Malassezia.</title>
        <authorList>
            <person name="Coelho M.A."/>
        </authorList>
    </citation>
    <scope>NUCLEOTIDE SEQUENCE [LARGE SCALE GENOMIC DNA]</scope>
    <source>
        <strain evidence="3 4">CBS 9725</strain>
    </source>
</reference>
<proteinExistence type="predicted"/>
<dbReference type="Proteomes" id="UP001219567">
    <property type="component" value="Chromosome 1"/>
</dbReference>
<feature type="repeat" description="TPR" evidence="1">
    <location>
        <begin position="7"/>
        <end position="40"/>
    </location>
</feature>
<dbReference type="PROSITE" id="PS50005">
    <property type="entry name" value="TPR"/>
    <property type="match status" value="1"/>
</dbReference>
<name>A0AAJ6CGQ9_9BASI</name>